<gene>
    <name evidence="1" type="ORF">E2C01_054418</name>
</gene>
<evidence type="ECO:0000313" key="1">
    <source>
        <dbReference type="EMBL" id="MPC60374.1"/>
    </source>
</evidence>
<dbReference type="Proteomes" id="UP000324222">
    <property type="component" value="Unassembled WGS sequence"/>
</dbReference>
<name>A0A5B7GUY9_PORTR</name>
<sequence length="179" mass="19060">MPVAEHDPSVPRGTLKYTRKTFERRSAEGAAEGPARVDIGPHVLANTCSFAVIAMREAPGKVQESLRCAVNNLRSHIRRCRAPPAGRGSPRRGAVTRTLLFEVSCGGLTVTLIPGPIQPQQGILCTSLLKGPSKSRCDLSETLTAMPGRPTLGHLCLAALALIMLDSENTTTIIQLSPS</sequence>
<reference evidence="1 2" key="1">
    <citation type="submission" date="2019-05" db="EMBL/GenBank/DDBJ databases">
        <title>Another draft genome of Portunus trituberculatus and its Hox gene families provides insights of decapod evolution.</title>
        <authorList>
            <person name="Jeong J.-H."/>
            <person name="Song I."/>
            <person name="Kim S."/>
            <person name="Choi T."/>
            <person name="Kim D."/>
            <person name="Ryu S."/>
            <person name="Kim W."/>
        </authorList>
    </citation>
    <scope>NUCLEOTIDE SEQUENCE [LARGE SCALE GENOMIC DNA]</scope>
    <source>
        <tissue evidence="1">Muscle</tissue>
    </source>
</reference>
<dbReference type="EMBL" id="VSRR010017449">
    <property type="protein sequence ID" value="MPC60374.1"/>
    <property type="molecule type" value="Genomic_DNA"/>
</dbReference>
<comment type="caution">
    <text evidence="1">The sequence shown here is derived from an EMBL/GenBank/DDBJ whole genome shotgun (WGS) entry which is preliminary data.</text>
</comment>
<proteinExistence type="predicted"/>
<keyword evidence="2" id="KW-1185">Reference proteome</keyword>
<organism evidence="1 2">
    <name type="scientific">Portunus trituberculatus</name>
    <name type="common">Swimming crab</name>
    <name type="synonym">Neptunus trituberculatus</name>
    <dbReference type="NCBI Taxonomy" id="210409"/>
    <lineage>
        <taxon>Eukaryota</taxon>
        <taxon>Metazoa</taxon>
        <taxon>Ecdysozoa</taxon>
        <taxon>Arthropoda</taxon>
        <taxon>Crustacea</taxon>
        <taxon>Multicrustacea</taxon>
        <taxon>Malacostraca</taxon>
        <taxon>Eumalacostraca</taxon>
        <taxon>Eucarida</taxon>
        <taxon>Decapoda</taxon>
        <taxon>Pleocyemata</taxon>
        <taxon>Brachyura</taxon>
        <taxon>Eubrachyura</taxon>
        <taxon>Portunoidea</taxon>
        <taxon>Portunidae</taxon>
        <taxon>Portuninae</taxon>
        <taxon>Portunus</taxon>
    </lineage>
</organism>
<evidence type="ECO:0000313" key="2">
    <source>
        <dbReference type="Proteomes" id="UP000324222"/>
    </source>
</evidence>
<accession>A0A5B7GUY9</accession>
<protein>
    <submittedName>
        <fullName evidence="1">Uncharacterized protein</fullName>
    </submittedName>
</protein>
<dbReference type="AlphaFoldDB" id="A0A5B7GUY9"/>